<evidence type="ECO:0000256" key="3">
    <source>
        <dbReference type="ARBA" id="ARBA00018111"/>
    </source>
</evidence>
<evidence type="ECO:0000256" key="2">
    <source>
        <dbReference type="ARBA" id="ARBA00009695"/>
    </source>
</evidence>
<dbReference type="HAMAP" id="MF_01114">
    <property type="entry name" value="RecX"/>
    <property type="match status" value="1"/>
</dbReference>
<dbReference type="Gene3D" id="1.10.10.10">
    <property type="entry name" value="Winged helix-like DNA-binding domain superfamily/Winged helix DNA-binding domain"/>
    <property type="match status" value="3"/>
</dbReference>
<dbReference type="InterPro" id="IPR053924">
    <property type="entry name" value="RecX_HTH_2nd"/>
</dbReference>
<dbReference type="InterPro" id="IPR053926">
    <property type="entry name" value="RecX_HTH_1st"/>
</dbReference>
<dbReference type="RefSeq" id="WP_183706491.1">
    <property type="nucleotide sequence ID" value="NZ_JACHFE010000012.1"/>
</dbReference>
<reference evidence="9 10" key="1">
    <citation type="submission" date="2020-08" db="EMBL/GenBank/DDBJ databases">
        <title>Genomic Encyclopedia of Type Strains, Phase IV (KMG-IV): sequencing the most valuable type-strain genomes for metagenomic binning, comparative biology and taxonomic classification.</title>
        <authorList>
            <person name="Goeker M."/>
        </authorList>
    </citation>
    <scope>NUCLEOTIDE SEQUENCE [LARGE SCALE GENOMIC DNA]</scope>
    <source>
        <strain evidence="9 10">DSM 22359</strain>
    </source>
</reference>
<keyword evidence="10" id="KW-1185">Reference proteome</keyword>
<evidence type="ECO:0000259" key="6">
    <source>
        <dbReference type="Pfam" id="PF02631"/>
    </source>
</evidence>
<dbReference type="InterPro" id="IPR036388">
    <property type="entry name" value="WH-like_DNA-bd_sf"/>
</dbReference>
<evidence type="ECO:0000256" key="4">
    <source>
        <dbReference type="ARBA" id="ARBA00022490"/>
    </source>
</evidence>
<dbReference type="GO" id="GO:0006282">
    <property type="term" value="P:regulation of DNA repair"/>
    <property type="evidence" value="ECO:0007669"/>
    <property type="project" value="UniProtKB-UniRule"/>
</dbReference>
<evidence type="ECO:0000256" key="5">
    <source>
        <dbReference type="HAMAP-Rule" id="MF_01114"/>
    </source>
</evidence>
<dbReference type="EMBL" id="JACHFE010000012">
    <property type="protein sequence ID" value="MBB5322854.1"/>
    <property type="molecule type" value="Genomic_DNA"/>
</dbReference>
<comment type="function">
    <text evidence="5">Modulates RecA activity.</text>
</comment>
<protein>
    <recommendedName>
        <fullName evidence="3 5">Regulatory protein RecX</fullName>
    </recommendedName>
</protein>
<dbReference type="PANTHER" id="PTHR33602:SF1">
    <property type="entry name" value="REGULATORY PROTEIN RECX FAMILY PROTEIN"/>
    <property type="match status" value="1"/>
</dbReference>
<feature type="domain" description="RecX second three-helical" evidence="6">
    <location>
        <begin position="60"/>
        <end position="92"/>
    </location>
</feature>
<evidence type="ECO:0000259" key="7">
    <source>
        <dbReference type="Pfam" id="PF21981"/>
    </source>
</evidence>
<accession>A0A840UAW8</accession>
<comment type="caution">
    <text evidence="9">The sequence shown here is derived from an EMBL/GenBank/DDBJ whole genome shotgun (WGS) entry which is preliminary data.</text>
</comment>
<dbReference type="PANTHER" id="PTHR33602">
    <property type="entry name" value="REGULATORY PROTEIN RECX FAMILY PROTEIN"/>
    <property type="match status" value="1"/>
</dbReference>
<evidence type="ECO:0000313" key="9">
    <source>
        <dbReference type="EMBL" id="MBB5322854.1"/>
    </source>
</evidence>
<dbReference type="InterPro" id="IPR053925">
    <property type="entry name" value="RecX_HTH_3rd"/>
</dbReference>
<organism evidence="9 10">
    <name type="scientific">Marinobacter oulmenensis</name>
    <dbReference type="NCBI Taxonomy" id="643747"/>
    <lineage>
        <taxon>Bacteria</taxon>
        <taxon>Pseudomonadati</taxon>
        <taxon>Pseudomonadota</taxon>
        <taxon>Gammaproteobacteria</taxon>
        <taxon>Pseudomonadales</taxon>
        <taxon>Marinobacteraceae</taxon>
        <taxon>Marinobacter</taxon>
    </lineage>
</organism>
<dbReference type="Pfam" id="PF21981">
    <property type="entry name" value="RecX_HTH3"/>
    <property type="match status" value="1"/>
</dbReference>
<dbReference type="Proteomes" id="UP000591735">
    <property type="component" value="Unassembled WGS sequence"/>
</dbReference>
<dbReference type="GO" id="GO:0005737">
    <property type="term" value="C:cytoplasm"/>
    <property type="evidence" value="ECO:0007669"/>
    <property type="project" value="UniProtKB-SubCell"/>
</dbReference>
<evidence type="ECO:0000259" key="8">
    <source>
        <dbReference type="Pfam" id="PF21982"/>
    </source>
</evidence>
<dbReference type="Pfam" id="PF21982">
    <property type="entry name" value="RecX_HTH1"/>
    <property type="match status" value="1"/>
</dbReference>
<dbReference type="Pfam" id="PF02631">
    <property type="entry name" value="RecX_HTH2"/>
    <property type="match status" value="1"/>
</dbReference>
<dbReference type="InterPro" id="IPR003783">
    <property type="entry name" value="Regulatory_RecX"/>
</dbReference>
<comment type="subcellular location">
    <subcellularLocation>
        <location evidence="1 5">Cytoplasm</location>
    </subcellularLocation>
</comment>
<sequence length="160" mass="18900">MSKPEKQEDPEYRARSLALRLLARREHSRQELAMKLRQRRLPQEIIETVLDEYERENWLDDARFADVFARQRMDMGYGPVRILAELQQRGIGQKPAALQEVTEEEWCARAVKAREKRFGLQPVDDDLKLKMKQVRFLSQRGYSGTQVEWALEQTAPVDDR</sequence>
<feature type="domain" description="RecX third three-helical" evidence="7">
    <location>
        <begin position="103"/>
        <end position="150"/>
    </location>
</feature>
<dbReference type="AlphaFoldDB" id="A0A840UAW8"/>
<evidence type="ECO:0000313" key="10">
    <source>
        <dbReference type="Proteomes" id="UP000591735"/>
    </source>
</evidence>
<keyword evidence="4 5" id="KW-0963">Cytoplasm</keyword>
<proteinExistence type="inferred from homology"/>
<evidence type="ECO:0000256" key="1">
    <source>
        <dbReference type="ARBA" id="ARBA00004496"/>
    </source>
</evidence>
<feature type="domain" description="RecX first three-helical" evidence="8">
    <location>
        <begin position="14"/>
        <end position="51"/>
    </location>
</feature>
<name>A0A840UAW8_9GAMM</name>
<gene>
    <name evidence="5" type="primary">recX</name>
    <name evidence="9" type="ORF">HNR38_003371</name>
</gene>
<comment type="similarity">
    <text evidence="2 5">Belongs to the RecX family.</text>
</comment>